<reference evidence="6" key="2">
    <citation type="submission" date="2010-04" db="EMBL/GenBank/DDBJ databases">
        <authorList>
            <person name="Buell R."/>
            <person name="Hamilton J."/>
            <person name="Hostetler J."/>
        </authorList>
    </citation>
    <scope>NUCLEOTIDE SEQUENCE [LARGE SCALE GENOMIC DNA]</scope>
    <source>
        <strain evidence="6">DAOM:BR144</strain>
    </source>
</reference>
<dbReference type="SUPFAM" id="SSF51430">
    <property type="entry name" value="NAD(P)-linked oxidoreductase"/>
    <property type="match status" value="1"/>
</dbReference>
<dbReference type="PANTHER" id="PTHR43150:SF2">
    <property type="entry name" value="HYPERKINETIC, ISOFORM M"/>
    <property type="match status" value="1"/>
</dbReference>
<reference evidence="6" key="1">
    <citation type="journal article" date="2010" name="Genome Biol.">
        <title>Genome sequence of the necrotrophic plant pathogen Pythium ultimum reveals original pathogenicity mechanisms and effector repertoire.</title>
        <authorList>
            <person name="Levesque C.A."/>
            <person name="Brouwer H."/>
            <person name="Cano L."/>
            <person name="Hamilton J.P."/>
            <person name="Holt C."/>
            <person name="Huitema E."/>
            <person name="Raffaele S."/>
            <person name="Robideau G.P."/>
            <person name="Thines M."/>
            <person name="Win J."/>
            <person name="Zerillo M.M."/>
            <person name="Beakes G.W."/>
            <person name="Boore J.L."/>
            <person name="Busam D."/>
            <person name="Dumas B."/>
            <person name="Ferriera S."/>
            <person name="Fuerstenberg S.I."/>
            <person name="Gachon C.M."/>
            <person name="Gaulin E."/>
            <person name="Govers F."/>
            <person name="Grenville-Briggs L."/>
            <person name="Horner N."/>
            <person name="Hostetler J."/>
            <person name="Jiang R.H."/>
            <person name="Johnson J."/>
            <person name="Krajaejun T."/>
            <person name="Lin H."/>
            <person name="Meijer H.J."/>
            <person name="Moore B."/>
            <person name="Morris P."/>
            <person name="Phuntmart V."/>
            <person name="Puiu D."/>
            <person name="Shetty J."/>
            <person name="Stajich J.E."/>
            <person name="Tripathy S."/>
            <person name="Wawra S."/>
            <person name="van West P."/>
            <person name="Whitty B.R."/>
            <person name="Coutinho P.M."/>
            <person name="Henrissat B."/>
            <person name="Martin F."/>
            <person name="Thomas P.D."/>
            <person name="Tyler B.M."/>
            <person name="De Vries R.P."/>
            <person name="Kamoun S."/>
            <person name="Yandell M."/>
            <person name="Tisserat N."/>
            <person name="Buell C.R."/>
        </authorList>
    </citation>
    <scope>NUCLEOTIDE SEQUENCE</scope>
    <source>
        <strain evidence="6">DAOM:BR144</strain>
    </source>
</reference>
<dbReference type="OMA" id="ARIRSCD"/>
<dbReference type="GO" id="GO:0016491">
    <property type="term" value="F:oxidoreductase activity"/>
    <property type="evidence" value="ECO:0007669"/>
    <property type="project" value="UniProtKB-KW"/>
</dbReference>
<evidence type="ECO:0000256" key="3">
    <source>
        <dbReference type="ARBA" id="ARBA00023002"/>
    </source>
</evidence>
<dbReference type="InParanoid" id="K3WXI5"/>
<evidence type="ECO:0000256" key="2">
    <source>
        <dbReference type="ARBA" id="ARBA00022857"/>
    </source>
</evidence>
<dbReference type="InterPro" id="IPR023210">
    <property type="entry name" value="NADP_OxRdtase_dom"/>
</dbReference>
<accession>K3WXI5</accession>
<evidence type="ECO:0000313" key="6">
    <source>
        <dbReference type="Proteomes" id="UP000019132"/>
    </source>
</evidence>
<dbReference type="Gene3D" id="3.20.20.100">
    <property type="entry name" value="NADP-dependent oxidoreductase domain"/>
    <property type="match status" value="1"/>
</dbReference>
<dbReference type="Pfam" id="PF00248">
    <property type="entry name" value="Aldo_ket_red"/>
    <property type="match status" value="1"/>
</dbReference>
<dbReference type="STRING" id="431595.K3WXI5"/>
<dbReference type="eggNOG" id="KOG1575">
    <property type="taxonomic scope" value="Eukaryota"/>
</dbReference>
<keyword evidence="2" id="KW-0521">NADP</keyword>
<protein>
    <recommendedName>
        <fullName evidence="4">NADP-dependent oxidoreductase domain-containing protein</fullName>
    </recommendedName>
</protein>
<evidence type="ECO:0000313" key="5">
    <source>
        <dbReference type="EnsemblProtists" id="PYU1_T009683"/>
    </source>
</evidence>
<dbReference type="HOGENOM" id="CLU_023205_2_0_1"/>
<evidence type="ECO:0000256" key="1">
    <source>
        <dbReference type="ARBA" id="ARBA00006515"/>
    </source>
</evidence>
<organism evidence="5 6">
    <name type="scientific">Globisporangium ultimum (strain ATCC 200006 / CBS 805.95 / DAOM BR144)</name>
    <name type="common">Pythium ultimum</name>
    <dbReference type="NCBI Taxonomy" id="431595"/>
    <lineage>
        <taxon>Eukaryota</taxon>
        <taxon>Sar</taxon>
        <taxon>Stramenopiles</taxon>
        <taxon>Oomycota</taxon>
        <taxon>Peronosporomycetes</taxon>
        <taxon>Pythiales</taxon>
        <taxon>Pythiaceae</taxon>
        <taxon>Globisporangium</taxon>
    </lineage>
</organism>
<feature type="domain" description="NADP-dependent oxidoreductase" evidence="4">
    <location>
        <begin position="26"/>
        <end position="331"/>
    </location>
</feature>
<keyword evidence="3" id="KW-0560">Oxidoreductase</keyword>
<name>K3WXI5_GLOUD</name>
<dbReference type="InterPro" id="IPR036812">
    <property type="entry name" value="NAD(P)_OxRdtase_dom_sf"/>
</dbReference>
<dbReference type="PRINTS" id="PR01577">
    <property type="entry name" value="KCNABCHANNEL"/>
</dbReference>
<dbReference type="FunCoup" id="K3WXI5">
    <property type="interactions" value="18"/>
</dbReference>
<dbReference type="InterPro" id="IPR005399">
    <property type="entry name" value="K_chnl_volt-dep_bsu_KCNAB-rel"/>
</dbReference>
<dbReference type="VEuPathDB" id="FungiDB:PYU1_G009665"/>
<dbReference type="AlphaFoldDB" id="K3WXI5"/>
<dbReference type="EnsemblProtists" id="PYU1_T009683">
    <property type="protein sequence ID" value="PYU1_T009683"/>
    <property type="gene ID" value="PYU1_G009665"/>
</dbReference>
<keyword evidence="6" id="KW-1185">Reference proteome</keyword>
<reference evidence="5" key="3">
    <citation type="submission" date="2015-02" db="UniProtKB">
        <authorList>
            <consortium name="EnsemblProtists"/>
        </authorList>
    </citation>
    <scope>IDENTIFICATION</scope>
    <source>
        <strain evidence="5">DAOM BR144</strain>
    </source>
</reference>
<sequence length="355" mass="39504">MATPAPTKHTMKYRYLGNSGLLVSTLSFGSWVTFDGNFGTDIAYDIMVKAFEGGVNFFDNAEGYAWGKSEEIMGQVVKKGIENGVWTREDLVISTKIFVGTKAVAGPNDQGLSRKHIIEGTKASLKRFGFDYVDVVFCHRPEATTPIEETVRAMNFVIEQGWAFYWGTSEWKSADIIEACEIADRLGLIRPIVEQPQYHILERSRVDYDYVNLYKKYKYGLTTWSPLASGVLTGKYSSGVPEGTRLANAFIKSLQPDLDGRIAKADKLKVIADELGCSLAQLSIAWCASNPNVSTVILGASSIHQLEENLKANAIIDKITPEIKARIDEIAQFVPTIKENDQFSKLRAKWHDAKL</sequence>
<dbReference type="EMBL" id="GL376615">
    <property type="status" value="NOT_ANNOTATED_CDS"/>
    <property type="molecule type" value="Genomic_DNA"/>
</dbReference>
<evidence type="ECO:0000259" key="4">
    <source>
        <dbReference type="Pfam" id="PF00248"/>
    </source>
</evidence>
<dbReference type="CDD" id="cd19143">
    <property type="entry name" value="AKR_AKR6C1_2"/>
    <property type="match status" value="1"/>
</dbReference>
<comment type="similarity">
    <text evidence="1">Belongs to the shaker potassium channel beta subunit family.</text>
</comment>
<dbReference type="PANTHER" id="PTHR43150">
    <property type="entry name" value="HYPERKINETIC, ISOFORM M"/>
    <property type="match status" value="1"/>
</dbReference>
<proteinExistence type="inferred from homology"/>
<dbReference type="Proteomes" id="UP000019132">
    <property type="component" value="Unassembled WGS sequence"/>
</dbReference>